<protein>
    <submittedName>
        <fullName evidence="1">Uncharacterized protein</fullName>
    </submittedName>
</protein>
<dbReference type="EMBL" id="DUJS01000004">
    <property type="protein sequence ID" value="HII70583.1"/>
    <property type="molecule type" value="Genomic_DNA"/>
</dbReference>
<name>A0A832TD06_9EURY</name>
<organism evidence="1 2">
    <name type="scientific">Methanopyrus kandleri</name>
    <dbReference type="NCBI Taxonomy" id="2320"/>
    <lineage>
        <taxon>Archaea</taxon>
        <taxon>Methanobacteriati</taxon>
        <taxon>Methanobacteriota</taxon>
        <taxon>Methanomada group</taxon>
        <taxon>Methanopyri</taxon>
        <taxon>Methanopyrales</taxon>
        <taxon>Methanopyraceae</taxon>
        <taxon>Methanopyrus</taxon>
    </lineage>
</organism>
<sequence length="272" mass="30861">MKPPPEEAWIGRPVRPAQGFHTRVSMIAGVMLGGPADVEFPRMAHPLELPHYLEIDGDTWRRLRCRLESLEDRSPDLGDAVREYIREAFRCITKPDFATALKACTPVIALDTPLWRDARSVVRAIARLLTRVTGVEVQPPPDIAVELRATLYPIAERALVSTLLAQAVAHRIRSLGLRSEYLSAYLDAPSGESPPRELGDVSDLYATLVKDFDGYLARVLRLNRYVTVTAGRRFVLTPDDYDPTWRGYLQGLRRFWENRRGMEEIIRQWGLA</sequence>
<dbReference type="RefSeq" id="WP_011018646.1">
    <property type="nucleotide sequence ID" value="NZ_DUJS01000004.1"/>
</dbReference>
<evidence type="ECO:0000313" key="2">
    <source>
        <dbReference type="Proteomes" id="UP000619545"/>
    </source>
</evidence>
<proteinExistence type="predicted"/>
<gene>
    <name evidence="1" type="ORF">HA336_05060</name>
</gene>
<comment type="caution">
    <text evidence="1">The sequence shown here is derived from an EMBL/GenBank/DDBJ whole genome shotgun (WGS) entry which is preliminary data.</text>
</comment>
<accession>A0A832TD06</accession>
<dbReference type="Proteomes" id="UP000619545">
    <property type="component" value="Unassembled WGS sequence"/>
</dbReference>
<dbReference type="GeneID" id="1477577"/>
<evidence type="ECO:0000313" key="1">
    <source>
        <dbReference type="EMBL" id="HII70583.1"/>
    </source>
</evidence>
<reference evidence="1" key="1">
    <citation type="journal article" date="2020" name="bioRxiv">
        <title>A rank-normalized archaeal taxonomy based on genome phylogeny resolves widespread incomplete and uneven classifications.</title>
        <authorList>
            <person name="Rinke C."/>
            <person name="Chuvochina M."/>
            <person name="Mussig A.J."/>
            <person name="Chaumeil P.-A."/>
            <person name="Waite D.W."/>
            <person name="Whitman W.B."/>
            <person name="Parks D.H."/>
            <person name="Hugenholtz P."/>
        </authorList>
    </citation>
    <scope>NUCLEOTIDE SEQUENCE</scope>
    <source>
        <strain evidence="1">UBA8853</strain>
    </source>
</reference>
<dbReference type="AlphaFoldDB" id="A0A832TD06"/>